<feature type="compositionally biased region" description="Basic residues" evidence="1">
    <location>
        <begin position="37"/>
        <end position="48"/>
    </location>
</feature>
<sequence length="56" mass="6310">TEETRGEEQTQRTRAPTGRANQKAHTKQGSTGASNQKKQKTQQRARRATGKDTERK</sequence>
<evidence type="ECO:0000256" key="1">
    <source>
        <dbReference type="SAM" id="MobiDB-lite"/>
    </source>
</evidence>
<protein>
    <submittedName>
        <fullName evidence="2">MHC class I alpha 2 antigen</fullName>
    </submittedName>
</protein>
<name>Q9XRB2_ONCKI</name>
<feature type="compositionally biased region" description="Basic and acidic residues" evidence="1">
    <location>
        <begin position="1"/>
        <end position="11"/>
    </location>
</feature>
<evidence type="ECO:0000313" key="2">
    <source>
        <dbReference type="EMBL" id="AAD26075.1"/>
    </source>
</evidence>
<organism evidence="2">
    <name type="scientific">Oncorhynchus kisutch</name>
    <name type="common">Coho salmon</name>
    <name type="synonym">Salmo kisutch</name>
    <dbReference type="NCBI Taxonomy" id="8019"/>
    <lineage>
        <taxon>Eukaryota</taxon>
        <taxon>Metazoa</taxon>
        <taxon>Chordata</taxon>
        <taxon>Craniata</taxon>
        <taxon>Vertebrata</taxon>
        <taxon>Euteleostomi</taxon>
        <taxon>Actinopterygii</taxon>
        <taxon>Neopterygii</taxon>
        <taxon>Teleostei</taxon>
        <taxon>Protacanthopterygii</taxon>
        <taxon>Salmoniformes</taxon>
        <taxon>Salmonidae</taxon>
        <taxon>Salmoninae</taxon>
        <taxon>Oncorhynchus</taxon>
    </lineage>
</organism>
<dbReference type="AlphaFoldDB" id="Q9XRB2"/>
<feature type="region of interest" description="Disordered" evidence="1">
    <location>
        <begin position="1"/>
        <end position="56"/>
    </location>
</feature>
<accession>Q9XRB2</accession>
<proteinExistence type="predicted"/>
<feature type="non-terminal residue" evidence="2">
    <location>
        <position position="1"/>
    </location>
</feature>
<feature type="non-terminal residue" evidence="2">
    <location>
        <position position="56"/>
    </location>
</feature>
<reference evidence="2" key="1">
    <citation type="journal article" date="1998" name="Immunol. Rev.">
        <title>The salmonid class I MHC: limited diversity in a primitive teleost.</title>
        <authorList>
            <person name="Miller K.M."/>
            <person name="Withler R.E."/>
        </authorList>
    </citation>
    <scope>NUCLEOTIDE SEQUENCE</scope>
    <source>
        <strain evidence="2">Onki-UA*1</strain>
        <tissue evidence="2">Fin clip</tissue>
    </source>
</reference>
<dbReference type="EMBL" id="AF104578">
    <property type="protein sequence ID" value="AAD26075.1"/>
    <property type="molecule type" value="Genomic_DNA"/>
</dbReference>